<dbReference type="InterPro" id="IPR027417">
    <property type="entry name" value="P-loop_NTPase"/>
</dbReference>
<dbReference type="SUPFAM" id="SSF46894">
    <property type="entry name" value="C-terminal effector domain of the bipartite response regulators"/>
    <property type="match status" value="1"/>
</dbReference>
<proteinExistence type="predicted"/>
<dbReference type="Proteomes" id="UP000030949">
    <property type="component" value="Unassembled WGS sequence"/>
</dbReference>
<dbReference type="GO" id="GO:0003677">
    <property type="term" value="F:DNA binding"/>
    <property type="evidence" value="ECO:0007669"/>
    <property type="project" value="UniProtKB-UniRule"/>
</dbReference>
<evidence type="ECO:0000313" key="5">
    <source>
        <dbReference type="Proteomes" id="UP000030949"/>
    </source>
</evidence>
<dbReference type="InterPro" id="IPR036388">
    <property type="entry name" value="WH-like_DNA-bd_sf"/>
</dbReference>
<dbReference type="SUPFAM" id="SSF52540">
    <property type="entry name" value="P-loop containing nucleoside triphosphate hydrolases"/>
    <property type="match status" value="1"/>
</dbReference>
<dbReference type="PRINTS" id="PR00364">
    <property type="entry name" value="DISEASERSIST"/>
</dbReference>
<dbReference type="Gene3D" id="3.40.50.300">
    <property type="entry name" value="P-loop containing nucleotide triphosphate hydrolases"/>
    <property type="match status" value="1"/>
</dbReference>
<dbReference type="PANTHER" id="PTHR47691:SF3">
    <property type="entry name" value="HTH-TYPE TRANSCRIPTIONAL REGULATOR RV0890C-RELATED"/>
    <property type="match status" value="1"/>
</dbReference>
<evidence type="ECO:0000259" key="3">
    <source>
        <dbReference type="PROSITE" id="PS51755"/>
    </source>
</evidence>
<gene>
    <name evidence="4" type="ORF">JZ00_19240</name>
</gene>
<keyword evidence="1 2" id="KW-0238">DNA-binding</keyword>
<reference evidence="5" key="1">
    <citation type="submission" date="2015-03" db="EMBL/GenBank/DDBJ databases">
        <title>Pseudomonas frederiksbergensis hydrocarbon degrader.</title>
        <authorList>
            <person name="Brown L.M."/>
            <person name="Ruiz O.N."/>
            <person name="Mueller S."/>
            <person name="Gunasekera T.S."/>
        </authorList>
    </citation>
    <scope>NUCLEOTIDE SEQUENCE [LARGE SCALE GENOMIC DNA]</scope>
    <source>
        <strain evidence="5">SI8</strain>
    </source>
</reference>
<dbReference type="AlphaFoldDB" id="A0A0B1Z1J1"/>
<name>A0A0B1Z1J1_9PSED</name>
<dbReference type="RefSeq" id="WP_039592853.1">
    <property type="nucleotide sequence ID" value="NZ_JQGJ02000001.1"/>
</dbReference>
<dbReference type="EMBL" id="JQGJ01000012">
    <property type="protein sequence ID" value="KHK63257.1"/>
    <property type="molecule type" value="Genomic_DNA"/>
</dbReference>
<dbReference type="Gene3D" id="1.10.10.10">
    <property type="entry name" value="Winged helix-like DNA-binding domain superfamily/Winged helix DNA-binding domain"/>
    <property type="match status" value="2"/>
</dbReference>
<dbReference type="GO" id="GO:0006355">
    <property type="term" value="P:regulation of DNA-templated transcription"/>
    <property type="evidence" value="ECO:0007669"/>
    <property type="project" value="InterPro"/>
</dbReference>
<dbReference type="PANTHER" id="PTHR47691">
    <property type="entry name" value="REGULATOR-RELATED"/>
    <property type="match status" value="1"/>
</dbReference>
<organism evidence="4 5">
    <name type="scientific">Pseudomonas frederiksbergensis</name>
    <dbReference type="NCBI Taxonomy" id="104087"/>
    <lineage>
        <taxon>Bacteria</taxon>
        <taxon>Pseudomonadati</taxon>
        <taxon>Pseudomonadota</taxon>
        <taxon>Gammaproteobacteria</taxon>
        <taxon>Pseudomonadales</taxon>
        <taxon>Pseudomonadaceae</taxon>
        <taxon>Pseudomonas</taxon>
    </lineage>
</organism>
<dbReference type="CDD" id="cd00383">
    <property type="entry name" value="trans_reg_C"/>
    <property type="match status" value="1"/>
</dbReference>
<dbReference type="GO" id="GO:0043531">
    <property type="term" value="F:ADP binding"/>
    <property type="evidence" value="ECO:0007669"/>
    <property type="project" value="InterPro"/>
</dbReference>
<protein>
    <submittedName>
        <fullName evidence="4">Transcriptional regulator</fullName>
    </submittedName>
</protein>
<dbReference type="InterPro" id="IPR001867">
    <property type="entry name" value="OmpR/PhoB-type_DNA-bd"/>
</dbReference>
<accession>A0A0B1Z1J1</accession>
<comment type="caution">
    <text evidence="4">The sequence shown here is derived from an EMBL/GenBank/DDBJ whole genome shotgun (WGS) entry which is preliminary data.</text>
</comment>
<feature type="DNA-binding region" description="OmpR/PhoB-type" evidence="2">
    <location>
        <begin position="10"/>
        <end position="108"/>
    </location>
</feature>
<feature type="domain" description="OmpR/PhoB-type" evidence="3">
    <location>
        <begin position="10"/>
        <end position="108"/>
    </location>
</feature>
<dbReference type="Pfam" id="PF00486">
    <property type="entry name" value="Trans_reg_C"/>
    <property type="match status" value="1"/>
</dbReference>
<evidence type="ECO:0000256" key="2">
    <source>
        <dbReference type="PROSITE-ProRule" id="PRU01091"/>
    </source>
</evidence>
<evidence type="ECO:0000313" key="4">
    <source>
        <dbReference type="EMBL" id="KHK63257.1"/>
    </source>
</evidence>
<evidence type="ECO:0000256" key="1">
    <source>
        <dbReference type="ARBA" id="ARBA00023125"/>
    </source>
</evidence>
<dbReference type="OrthoDB" id="9811542at2"/>
<dbReference type="InterPro" id="IPR016032">
    <property type="entry name" value="Sig_transdc_resp-reg_C-effctor"/>
</dbReference>
<sequence>MNSFVTPCTGPTVGFGPFVFHRQQRLVTRDGQPLALGGRALDILQVLVAHAGAFVSKQTLIDHVWPDSVVEDINLRVHIAALRRAFGETREGNRYILNHPRRGYCFAVPVTLRPGDEPAAAEPSERHNLPARLSPVIGRDKILGRLLVEVPRQSLTTITGPGGIGKTTVALRVAELLLEHFADGAWFIDLAGVDDPAQVALRIAQALDLAEECLALQLQARRVLLVLDGCEQLIDACRELAVTLRRAAPGVSLLVSSREILNLADENIVQLPGLVVVPAKQPDHQMLACPAVQLLVERVGARQQGFKPTERDLAALVQICQRLDGLPLALELAAAQVDVLGVAGVLEQLDYGLSLLSHGRRTAVARHRSLEAALDWSFDRLSQDERTVFQRLAVFEKRFSLRAAMAVVSCPELAADRLPWLVSRLVNQSLVMVEQRAEGTRFYLLHTTRTYALEKLRCSGQSQLFHRRYALQQAWQPRRSRPEAPSQRLEQRGGLL</sequence>
<dbReference type="SMART" id="SM00862">
    <property type="entry name" value="Trans_reg_C"/>
    <property type="match status" value="1"/>
</dbReference>
<dbReference type="GO" id="GO:0000160">
    <property type="term" value="P:phosphorelay signal transduction system"/>
    <property type="evidence" value="ECO:0007669"/>
    <property type="project" value="InterPro"/>
</dbReference>
<dbReference type="PROSITE" id="PS51755">
    <property type="entry name" value="OMPR_PHOB"/>
    <property type="match status" value="1"/>
</dbReference>